<evidence type="ECO:0000259" key="3">
    <source>
        <dbReference type="Pfam" id="PF02894"/>
    </source>
</evidence>
<organism evidence="4 5">
    <name type="scientific">Triparma retinervis</name>
    <dbReference type="NCBI Taxonomy" id="2557542"/>
    <lineage>
        <taxon>Eukaryota</taxon>
        <taxon>Sar</taxon>
        <taxon>Stramenopiles</taxon>
        <taxon>Ochrophyta</taxon>
        <taxon>Bolidophyceae</taxon>
        <taxon>Parmales</taxon>
        <taxon>Triparmaceae</taxon>
        <taxon>Triparma</taxon>
    </lineage>
</organism>
<dbReference type="InterPro" id="IPR004104">
    <property type="entry name" value="Gfo/Idh/MocA-like_OxRdtase_C"/>
</dbReference>
<dbReference type="AlphaFoldDB" id="A0A9W7FI59"/>
<evidence type="ECO:0000313" key="5">
    <source>
        <dbReference type="Proteomes" id="UP001165082"/>
    </source>
</evidence>
<evidence type="ECO:0008006" key="6">
    <source>
        <dbReference type="Google" id="ProtNLM"/>
    </source>
</evidence>
<dbReference type="GO" id="GO:0000166">
    <property type="term" value="F:nucleotide binding"/>
    <property type="evidence" value="ECO:0007669"/>
    <property type="project" value="InterPro"/>
</dbReference>
<feature type="domain" description="Gfo/Idh/MocA-like oxidoreductase C-terminal" evidence="3">
    <location>
        <begin position="89"/>
        <end position="214"/>
    </location>
</feature>
<dbReference type="Gene3D" id="3.40.50.720">
    <property type="entry name" value="NAD(P)-binding Rossmann-like Domain"/>
    <property type="match status" value="1"/>
</dbReference>
<dbReference type="OrthoDB" id="64915at2759"/>
<dbReference type="GO" id="GO:0006740">
    <property type="term" value="P:NADPH regeneration"/>
    <property type="evidence" value="ECO:0007669"/>
    <property type="project" value="TreeGrafter"/>
</dbReference>
<keyword evidence="5" id="KW-1185">Reference proteome</keyword>
<sequence>MAVSNPTISKAENAAKEFNVPKFTSSADEVITDPDIDAVWICSPSNKHAEQIKLAAANGKHVFCEKDPIEILAVGSTHIDKSILALEEPSERYDTACAIVRYPNGKQGILDVCRQSSYGYDQRAEVLGTKGMILTENVYPSTAKIFKNDFTGMADMPYDFFLERYNEAYVRETIAFCECLVSDGEVPCTGQDGLIALVMSIAAGISAEENRWVKFSEVVDRVFCDEEGSSCMQLGFSDAIPEGFKPTKRVEDLIKKEPAKESKLTKLWKSVVAN</sequence>
<dbReference type="SUPFAM" id="SSF55347">
    <property type="entry name" value="Glyceraldehyde-3-phosphate dehydrogenase-like, C-terminal domain"/>
    <property type="match status" value="1"/>
</dbReference>
<feature type="domain" description="Gfo/Idh/MocA-like oxidoreductase N-terminal" evidence="2">
    <location>
        <begin position="2"/>
        <end position="66"/>
    </location>
</feature>
<dbReference type="InterPro" id="IPR000683">
    <property type="entry name" value="Gfo/Idh/MocA-like_OxRdtase_N"/>
</dbReference>
<dbReference type="SUPFAM" id="SSF51735">
    <property type="entry name" value="NAD(P)-binding Rossmann-fold domains"/>
    <property type="match status" value="1"/>
</dbReference>
<gene>
    <name evidence="4" type="ORF">TrRE_jg6118</name>
</gene>
<proteinExistence type="predicted"/>
<accession>A0A9W7FI59</accession>
<evidence type="ECO:0000259" key="2">
    <source>
        <dbReference type="Pfam" id="PF01408"/>
    </source>
</evidence>
<reference evidence="4" key="1">
    <citation type="submission" date="2022-07" db="EMBL/GenBank/DDBJ databases">
        <title>Genome analysis of Parmales, a sister group of diatoms, reveals the evolutionary specialization of diatoms from phago-mixotrophs to photoautotrophs.</title>
        <authorList>
            <person name="Ban H."/>
            <person name="Sato S."/>
            <person name="Yoshikawa S."/>
            <person name="Kazumasa Y."/>
            <person name="Nakamura Y."/>
            <person name="Ichinomiya M."/>
            <person name="Saitoh K."/>
            <person name="Sato N."/>
            <person name="Blanc-Mathieu R."/>
            <person name="Endo H."/>
            <person name="Kuwata A."/>
            <person name="Ogata H."/>
        </authorList>
    </citation>
    <scope>NUCLEOTIDE SEQUENCE</scope>
</reference>
<evidence type="ECO:0000313" key="4">
    <source>
        <dbReference type="EMBL" id="GMI12643.1"/>
    </source>
</evidence>
<dbReference type="PANTHER" id="PTHR42840">
    <property type="entry name" value="NAD(P)-BINDING ROSSMANN-FOLD SUPERFAMILY PROTEIN-RELATED"/>
    <property type="match status" value="1"/>
</dbReference>
<comment type="caution">
    <text evidence="4">The sequence shown here is derived from an EMBL/GenBank/DDBJ whole genome shotgun (WGS) entry which is preliminary data.</text>
</comment>
<evidence type="ECO:0000256" key="1">
    <source>
        <dbReference type="ARBA" id="ARBA00023002"/>
    </source>
</evidence>
<dbReference type="Pfam" id="PF01408">
    <property type="entry name" value="GFO_IDH_MocA"/>
    <property type="match status" value="1"/>
</dbReference>
<protein>
    <recommendedName>
        <fullName evidence="6">Gfo/Idh/MocA-like oxidoreductase N-terminal domain-containing protein</fullName>
    </recommendedName>
</protein>
<dbReference type="EMBL" id="BRXZ01000490">
    <property type="protein sequence ID" value="GMI12643.1"/>
    <property type="molecule type" value="Genomic_DNA"/>
</dbReference>
<name>A0A9W7FI59_9STRA</name>
<dbReference type="PANTHER" id="PTHR42840:SF3">
    <property type="entry name" value="BINDING ROSSMANN FOLD OXIDOREDUCTASE, PUTATIVE (AFU_ORTHOLOGUE AFUA_2G10240)-RELATED"/>
    <property type="match status" value="1"/>
</dbReference>
<dbReference type="Proteomes" id="UP001165082">
    <property type="component" value="Unassembled WGS sequence"/>
</dbReference>
<dbReference type="Gene3D" id="3.30.360.10">
    <property type="entry name" value="Dihydrodipicolinate Reductase, domain 2"/>
    <property type="match status" value="1"/>
</dbReference>
<dbReference type="InterPro" id="IPR036291">
    <property type="entry name" value="NAD(P)-bd_dom_sf"/>
</dbReference>
<dbReference type="GO" id="GO:0005737">
    <property type="term" value="C:cytoplasm"/>
    <property type="evidence" value="ECO:0007669"/>
    <property type="project" value="TreeGrafter"/>
</dbReference>
<dbReference type="GO" id="GO:0016491">
    <property type="term" value="F:oxidoreductase activity"/>
    <property type="evidence" value="ECO:0007669"/>
    <property type="project" value="UniProtKB-KW"/>
</dbReference>
<keyword evidence="1" id="KW-0560">Oxidoreductase</keyword>
<dbReference type="Pfam" id="PF02894">
    <property type="entry name" value="GFO_IDH_MocA_C"/>
    <property type="match status" value="1"/>
</dbReference>